<dbReference type="EMBL" id="RDQH01000327">
    <property type="protein sequence ID" value="RXI09420.1"/>
    <property type="molecule type" value="Genomic_DNA"/>
</dbReference>
<evidence type="ECO:0008006" key="4">
    <source>
        <dbReference type="Google" id="ProtNLM"/>
    </source>
</evidence>
<feature type="signal peptide" evidence="1">
    <location>
        <begin position="1"/>
        <end position="17"/>
    </location>
</feature>
<evidence type="ECO:0000256" key="1">
    <source>
        <dbReference type="SAM" id="SignalP"/>
    </source>
</evidence>
<protein>
    <recommendedName>
        <fullName evidence="4">DUF1985 domain-containing protein</fullName>
    </recommendedName>
</protein>
<accession>A0A498KMN9</accession>
<name>A0A498KMN9_MALDO</name>
<comment type="caution">
    <text evidence="2">The sequence shown here is derived from an EMBL/GenBank/DDBJ whole genome shotgun (WGS) entry which is preliminary data.</text>
</comment>
<sequence>MLVLLCVLEMANQGVELATKEEESYRGRVNNLSQASHVLGVMRHKFKDAQLADFSASCFGHLESVDRLAFNGQLVHILLIHRVANQGMKDLEGLTYLIGCEVPEFTKNDFCLITGLHCDKPYDLEVEPFNIRLLTKYFPQKLDFVGENSKGKGKGKGVKDKGKVTCAELEKAFKECKDEDDALKMRLVYFAKGVWAYKKIAQLEKPLRYCNMTDPVAILRILRWSTMNKQSIHEQVQMYITES</sequence>
<reference evidence="2 3" key="1">
    <citation type="submission" date="2018-10" db="EMBL/GenBank/DDBJ databases">
        <title>A high-quality apple genome assembly.</title>
        <authorList>
            <person name="Hu J."/>
        </authorList>
    </citation>
    <scope>NUCLEOTIDE SEQUENCE [LARGE SCALE GENOMIC DNA]</scope>
    <source>
        <strain evidence="3">cv. HFTH1</strain>
        <tissue evidence="2">Young leaf</tissue>
    </source>
</reference>
<evidence type="ECO:0000313" key="3">
    <source>
        <dbReference type="Proteomes" id="UP000290289"/>
    </source>
</evidence>
<proteinExistence type="predicted"/>
<dbReference type="PANTHER" id="PTHR48449">
    <property type="entry name" value="DUF1985 DOMAIN-CONTAINING PROTEIN"/>
    <property type="match status" value="1"/>
</dbReference>
<evidence type="ECO:0000313" key="2">
    <source>
        <dbReference type="EMBL" id="RXI09420.1"/>
    </source>
</evidence>
<feature type="chain" id="PRO_5019728429" description="DUF1985 domain-containing protein" evidence="1">
    <location>
        <begin position="18"/>
        <end position="243"/>
    </location>
</feature>
<dbReference type="AlphaFoldDB" id="A0A498KMN9"/>
<keyword evidence="3" id="KW-1185">Reference proteome</keyword>
<dbReference type="Proteomes" id="UP000290289">
    <property type="component" value="Chromosome 1"/>
</dbReference>
<gene>
    <name evidence="2" type="ORF">DVH24_034037</name>
</gene>
<dbReference type="PANTHER" id="PTHR48449:SF1">
    <property type="entry name" value="DUF1985 DOMAIN-CONTAINING PROTEIN"/>
    <property type="match status" value="1"/>
</dbReference>
<keyword evidence="1" id="KW-0732">Signal</keyword>
<organism evidence="2 3">
    <name type="scientific">Malus domestica</name>
    <name type="common">Apple</name>
    <name type="synonym">Pyrus malus</name>
    <dbReference type="NCBI Taxonomy" id="3750"/>
    <lineage>
        <taxon>Eukaryota</taxon>
        <taxon>Viridiplantae</taxon>
        <taxon>Streptophyta</taxon>
        <taxon>Embryophyta</taxon>
        <taxon>Tracheophyta</taxon>
        <taxon>Spermatophyta</taxon>
        <taxon>Magnoliopsida</taxon>
        <taxon>eudicotyledons</taxon>
        <taxon>Gunneridae</taxon>
        <taxon>Pentapetalae</taxon>
        <taxon>rosids</taxon>
        <taxon>fabids</taxon>
        <taxon>Rosales</taxon>
        <taxon>Rosaceae</taxon>
        <taxon>Amygdaloideae</taxon>
        <taxon>Maleae</taxon>
        <taxon>Malus</taxon>
    </lineage>
</organism>